<feature type="transmembrane region" description="Helical" evidence="8">
    <location>
        <begin position="427"/>
        <end position="454"/>
    </location>
</feature>
<dbReference type="GO" id="GO:0043252">
    <property type="term" value="P:sodium-independent organic anion transport"/>
    <property type="evidence" value="ECO:0007669"/>
    <property type="project" value="TreeGrafter"/>
</dbReference>
<reference evidence="11" key="1">
    <citation type="submission" date="2019-08" db="EMBL/GenBank/DDBJ databases">
        <title>The improved chromosome-level genome for the pearl oyster Pinctada fucata martensii using PacBio sequencing and Hi-C.</title>
        <authorList>
            <person name="Zheng Z."/>
        </authorList>
    </citation>
    <scope>NUCLEOTIDE SEQUENCE</scope>
    <source>
        <strain evidence="11">ZZ-2019</strain>
        <tissue evidence="11">Adductor muscle</tissue>
    </source>
</reference>
<dbReference type="PROSITE" id="PS51465">
    <property type="entry name" value="KAZAL_2"/>
    <property type="match status" value="1"/>
</dbReference>
<feature type="transmembrane region" description="Helical" evidence="8">
    <location>
        <begin position="164"/>
        <end position="186"/>
    </location>
</feature>
<evidence type="ECO:0000256" key="1">
    <source>
        <dbReference type="ARBA" id="ARBA00004651"/>
    </source>
</evidence>
<dbReference type="InterPro" id="IPR036259">
    <property type="entry name" value="MFS_trans_sf"/>
</dbReference>
<dbReference type="AlphaFoldDB" id="A0AA88XUP5"/>
<protein>
    <recommendedName>
        <fullName evidence="8">Solute carrier organic anion transporter family member</fullName>
    </recommendedName>
</protein>
<dbReference type="PANTHER" id="PTHR11388">
    <property type="entry name" value="ORGANIC ANION TRANSPORTER"/>
    <property type="match status" value="1"/>
</dbReference>
<keyword evidence="8" id="KW-0813">Transport</keyword>
<dbReference type="NCBIfam" id="TIGR00805">
    <property type="entry name" value="oat"/>
    <property type="match status" value="1"/>
</dbReference>
<proteinExistence type="inferred from homology"/>
<evidence type="ECO:0000256" key="5">
    <source>
        <dbReference type="ARBA" id="ARBA00022989"/>
    </source>
</evidence>
<gene>
    <name evidence="11" type="ORF">FSP39_002395</name>
</gene>
<comment type="subcellular location">
    <subcellularLocation>
        <location evidence="1 8">Cell membrane</location>
        <topology evidence="1 8">Multi-pass membrane protein</topology>
    </subcellularLocation>
</comment>
<dbReference type="InterPro" id="IPR036058">
    <property type="entry name" value="Kazal_dom_sf"/>
</dbReference>
<keyword evidence="6 8" id="KW-0472">Membrane</keyword>
<comment type="caution">
    <text evidence="8">Lacks conserved residue(s) required for the propagation of feature annotation.</text>
</comment>
<keyword evidence="12" id="KW-1185">Reference proteome</keyword>
<comment type="similarity">
    <text evidence="2 8">Belongs to the organo anion transporter (TC 2.A.60) family.</text>
</comment>
<dbReference type="Proteomes" id="UP001186944">
    <property type="component" value="Unassembled WGS sequence"/>
</dbReference>
<feature type="transmembrane region" description="Helical" evidence="8">
    <location>
        <begin position="114"/>
        <end position="133"/>
    </location>
</feature>
<feature type="domain" description="Major facilitator superfamily (MFS) profile" evidence="9">
    <location>
        <begin position="1"/>
        <end position="544"/>
    </location>
</feature>
<accession>A0AA88XUP5</accession>
<dbReference type="EMBL" id="VSWD01000009">
    <property type="protein sequence ID" value="KAK3092404.1"/>
    <property type="molecule type" value="Genomic_DNA"/>
</dbReference>
<dbReference type="GO" id="GO:0006811">
    <property type="term" value="P:monoatomic ion transport"/>
    <property type="evidence" value="ECO:0007669"/>
    <property type="project" value="UniProtKB-KW"/>
</dbReference>
<evidence type="ECO:0000256" key="8">
    <source>
        <dbReference type="RuleBase" id="RU362056"/>
    </source>
</evidence>
<keyword evidence="7" id="KW-1015">Disulfide bond</keyword>
<feature type="transmembrane region" description="Helical" evidence="8">
    <location>
        <begin position="276"/>
        <end position="297"/>
    </location>
</feature>
<feature type="transmembrane region" description="Helical" evidence="8">
    <location>
        <begin position="15"/>
        <end position="36"/>
    </location>
</feature>
<dbReference type="GO" id="GO:0015347">
    <property type="term" value="F:sodium-independent organic anion transmembrane transporter activity"/>
    <property type="evidence" value="ECO:0007669"/>
    <property type="project" value="TreeGrafter"/>
</dbReference>
<keyword evidence="3" id="KW-1003">Cell membrane</keyword>
<evidence type="ECO:0000313" key="11">
    <source>
        <dbReference type="EMBL" id="KAK3092404.1"/>
    </source>
</evidence>
<evidence type="ECO:0000313" key="12">
    <source>
        <dbReference type="Proteomes" id="UP001186944"/>
    </source>
</evidence>
<dbReference type="Gene3D" id="1.20.1250.20">
    <property type="entry name" value="MFS general substrate transporter like domains"/>
    <property type="match status" value="2"/>
</dbReference>
<evidence type="ECO:0000256" key="3">
    <source>
        <dbReference type="ARBA" id="ARBA00022475"/>
    </source>
</evidence>
<evidence type="ECO:0000256" key="6">
    <source>
        <dbReference type="ARBA" id="ARBA00023136"/>
    </source>
</evidence>
<feature type="transmembrane region" description="Helical" evidence="8">
    <location>
        <begin position="237"/>
        <end position="256"/>
    </location>
</feature>
<dbReference type="SUPFAM" id="SSF103473">
    <property type="entry name" value="MFS general substrate transporter"/>
    <property type="match status" value="1"/>
</dbReference>
<feature type="transmembrane region" description="Helical" evidence="8">
    <location>
        <begin position="306"/>
        <end position="326"/>
    </location>
</feature>
<evidence type="ECO:0000256" key="7">
    <source>
        <dbReference type="ARBA" id="ARBA00023157"/>
    </source>
</evidence>
<dbReference type="PANTHER" id="PTHR11388:SF100">
    <property type="entry name" value="SOLUTE CARRIER ORGANIC ANION TRANSPORTER FAMILY MEMBER 4A1"/>
    <property type="match status" value="1"/>
</dbReference>
<evidence type="ECO:0000259" key="9">
    <source>
        <dbReference type="PROSITE" id="PS50850"/>
    </source>
</evidence>
<dbReference type="GO" id="GO:0016323">
    <property type="term" value="C:basolateral plasma membrane"/>
    <property type="evidence" value="ECO:0007669"/>
    <property type="project" value="TreeGrafter"/>
</dbReference>
<evidence type="ECO:0000256" key="4">
    <source>
        <dbReference type="ARBA" id="ARBA00022692"/>
    </source>
</evidence>
<organism evidence="11 12">
    <name type="scientific">Pinctada imbricata</name>
    <name type="common">Atlantic pearl-oyster</name>
    <name type="synonym">Pinctada martensii</name>
    <dbReference type="NCBI Taxonomy" id="66713"/>
    <lineage>
        <taxon>Eukaryota</taxon>
        <taxon>Metazoa</taxon>
        <taxon>Spiralia</taxon>
        <taxon>Lophotrochozoa</taxon>
        <taxon>Mollusca</taxon>
        <taxon>Bivalvia</taxon>
        <taxon>Autobranchia</taxon>
        <taxon>Pteriomorphia</taxon>
        <taxon>Pterioida</taxon>
        <taxon>Pterioidea</taxon>
        <taxon>Pteriidae</taxon>
        <taxon>Pinctada</taxon>
    </lineage>
</organism>
<feature type="transmembrane region" description="Helical" evidence="8">
    <location>
        <begin position="77"/>
        <end position="102"/>
    </location>
</feature>
<name>A0AA88XUP5_PINIB</name>
<evidence type="ECO:0000256" key="2">
    <source>
        <dbReference type="ARBA" id="ARBA00009657"/>
    </source>
</evidence>
<dbReference type="PROSITE" id="PS50850">
    <property type="entry name" value="MFS"/>
    <property type="match status" value="1"/>
</dbReference>
<evidence type="ECO:0000259" key="10">
    <source>
        <dbReference type="PROSITE" id="PS51465"/>
    </source>
</evidence>
<sequence length="568" mass="62389">MLIGYFGEHAHKPKIMASGVFLMCIGSLLFALPHFIGDVYHYTLSDGSTNQTVNLCSNTSSSICSENAIDESAYTGYYVMFILGQMLLGIGAVPMFTIALTYIDENCKQKMTSFYVSLTFCAAAVGVAVGYIVGGQSLTLFVDIDKVDASSVPLTPMDPQWTGAWWIGIIITFAAFIIISIPLLGYPKRLPGYKKLQKLRKSEVHASVLEELPPQPNFGKSIKDFPRAVLLLVRNPAYSFIVLAATIELLVIGGLATFGAKILTIIFNVDLTEAGSVMGIITIPGSGGGMLVGGYLVKRFNMDCRGIIRLCFVCMAICLLFAPAFLANCPSQPMAGVSTPYMDQQSLDLTSSCNKDCHCSTTGYEPICDTRNGRVYFTPCHAGCTNVTKINDRKVYYDCPCIQNTNSSLPNLDPDAISGSCSGKCTWFYVFCVLLFFVMFFTFMTMSPVVTAIFRCVPHEQRSLAIGSQLLIGRLLGTTPGPVFLGTIIDSTCEVWQDTCGVSGSCWIFRKEELGLRIMIWWLALKTCGVIFFILAYKLYKPPKDAELDKYQEESNTLKTRNEITSKL</sequence>
<dbReference type="InterPro" id="IPR020846">
    <property type="entry name" value="MFS_dom"/>
</dbReference>
<dbReference type="InterPro" id="IPR004156">
    <property type="entry name" value="OATP"/>
</dbReference>
<feature type="transmembrane region" description="Helical" evidence="8">
    <location>
        <begin position="520"/>
        <end position="540"/>
    </location>
</feature>
<keyword evidence="4 8" id="KW-0812">Transmembrane</keyword>
<dbReference type="Pfam" id="PF03137">
    <property type="entry name" value="OATP"/>
    <property type="match status" value="1"/>
</dbReference>
<dbReference type="InterPro" id="IPR002350">
    <property type="entry name" value="Kazal_dom"/>
</dbReference>
<keyword evidence="5 8" id="KW-1133">Transmembrane helix</keyword>
<comment type="caution">
    <text evidence="11">The sequence shown here is derived from an EMBL/GenBank/DDBJ whole genome shotgun (WGS) entry which is preliminary data.</text>
</comment>
<feature type="domain" description="Kazal-like" evidence="10">
    <location>
        <begin position="347"/>
        <end position="403"/>
    </location>
</feature>
<dbReference type="SUPFAM" id="SSF100895">
    <property type="entry name" value="Kazal-type serine protease inhibitors"/>
    <property type="match status" value="1"/>
</dbReference>
<dbReference type="Pfam" id="PF07648">
    <property type="entry name" value="Kazal_2"/>
    <property type="match status" value="1"/>
</dbReference>
<keyword evidence="8" id="KW-0406">Ion transport</keyword>